<dbReference type="EC" id="2.7.13.3" evidence="2"/>
<keyword evidence="6 11" id="KW-0418">Kinase</keyword>
<dbReference type="Pfam" id="PF07730">
    <property type="entry name" value="HisKA_3"/>
    <property type="match status" value="1"/>
</dbReference>
<dbReference type="GO" id="GO:0000155">
    <property type="term" value="F:phosphorelay sensor kinase activity"/>
    <property type="evidence" value="ECO:0007669"/>
    <property type="project" value="InterPro"/>
</dbReference>
<accession>A0A540WF96</accession>
<comment type="catalytic activity">
    <reaction evidence="1">
        <text>ATP + protein L-histidine = ADP + protein N-phospho-L-histidine.</text>
        <dbReference type="EC" id="2.7.13.3"/>
    </reaction>
</comment>
<dbReference type="PANTHER" id="PTHR24421:SF10">
    <property type="entry name" value="NITRATE_NITRITE SENSOR PROTEIN NARQ"/>
    <property type="match status" value="1"/>
</dbReference>
<keyword evidence="7" id="KW-0067">ATP-binding</keyword>
<keyword evidence="12" id="KW-1185">Reference proteome</keyword>
<evidence type="ECO:0000256" key="1">
    <source>
        <dbReference type="ARBA" id="ARBA00000085"/>
    </source>
</evidence>
<dbReference type="Pfam" id="PF23539">
    <property type="entry name" value="DUF7134"/>
    <property type="match status" value="1"/>
</dbReference>
<evidence type="ECO:0000256" key="4">
    <source>
        <dbReference type="ARBA" id="ARBA00022679"/>
    </source>
</evidence>
<sequence length="370" mass="39577">MPRPPLLERVPFWAWSALLWCAAAALAVEIAVRQPAAFRGAGWLWTVLSCVMAAPLGFARRWPEPVLGVVLTASLVTVALGRSPWPLFLGITDLLLLHIAAITPLRLRTAALVLGALAVEVCGWRGATGTWLAPPHTAIPIASATVVSWAIGNSLRQRRQYAQSLRVQAVQGERLRIARELHDEVAHSIGVIAIQSGAARLAGDDPAEVDKALGVIEATSRQTLAGLRRMLGTLRHDEAGPATGLADLDRLAKTAAQSGVRVDVRWQGRRRALAPEVELSAFRIVQESVTNVVRHANTRRCWVSVDYGEAELAIEVLDDGRGGAPSGDGDGDGGGYGIAGMRERVELLAGRFSAEVRPEGGFRVSARLPV</sequence>
<evidence type="ECO:0000313" key="11">
    <source>
        <dbReference type="EMBL" id="TQF07706.1"/>
    </source>
</evidence>
<name>A0A540WF96_9ACTN</name>
<evidence type="ECO:0000256" key="5">
    <source>
        <dbReference type="ARBA" id="ARBA00022741"/>
    </source>
</evidence>
<dbReference type="SUPFAM" id="SSF55874">
    <property type="entry name" value="ATPase domain of HSP90 chaperone/DNA topoisomerase II/histidine kinase"/>
    <property type="match status" value="1"/>
</dbReference>
<keyword evidence="8" id="KW-0902">Two-component regulatory system</keyword>
<evidence type="ECO:0000256" key="7">
    <source>
        <dbReference type="ARBA" id="ARBA00022840"/>
    </source>
</evidence>
<dbReference type="GO" id="GO:0005524">
    <property type="term" value="F:ATP binding"/>
    <property type="evidence" value="ECO:0007669"/>
    <property type="project" value="UniProtKB-KW"/>
</dbReference>
<dbReference type="Pfam" id="PF02518">
    <property type="entry name" value="HATPase_c"/>
    <property type="match status" value="1"/>
</dbReference>
<dbReference type="InterPro" id="IPR050482">
    <property type="entry name" value="Sensor_HK_TwoCompSys"/>
</dbReference>
<keyword evidence="4" id="KW-0808">Transferase</keyword>
<feature type="transmembrane region" description="Helical" evidence="9">
    <location>
        <begin position="44"/>
        <end position="63"/>
    </location>
</feature>
<dbReference type="InterPro" id="IPR055558">
    <property type="entry name" value="DUF7134"/>
</dbReference>
<dbReference type="EMBL" id="VIGB01000003">
    <property type="protein sequence ID" value="TQF07706.1"/>
    <property type="molecule type" value="Genomic_DNA"/>
</dbReference>
<dbReference type="Proteomes" id="UP000319103">
    <property type="component" value="Unassembled WGS sequence"/>
</dbReference>
<feature type="transmembrane region" description="Helical" evidence="9">
    <location>
        <begin position="12"/>
        <end position="32"/>
    </location>
</feature>
<proteinExistence type="predicted"/>
<dbReference type="SMART" id="SM00387">
    <property type="entry name" value="HATPase_c"/>
    <property type="match status" value="1"/>
</dbReference>
<gene>
    <name evidence="11" type="ORF">E6W39_32280</name>
</gene>
<organism evidence="11 12">
    <name type="scientific">Kitasatospora acidiphila</name>
    <dbReference type="NCBI Taxonomy" id="2567942"/>
    <lineage>
        <taxon>Bacteria</taxon>
        <taxon>Bacillati</taxon>
        <taxon>Actinomycetota</taxon>
        <taxon>Actinomycetes</taxon>
        <taxon>Kitasatosporales</taxon>
        <taxon>Streptomycetaceae</taxon>
        <taxon>Kitasatospora</taxon>
    </lineage>
</organism>
<keyword evidence="3" id="KW-0597">Phosphoprotein</keyword>
<dbReference type="InterPro" id="IPR011712">
    <property type="entry name" value="Sig_transdc_His_kin_sub3_dim/P"/>
</dbReference>
<protein>
    <recommendedName>
        <fullName evidence="2">histidine kinase</fullName>
        <ecNumber evidence="2">2.7.13.3</ecNumber>
    </recommendedName>
</protein>
<evidence type="ECO:0000313" key="12">
    <source>
        <dbReference type="Proteomes" id="UP000319103"/>
    </source>
</evidence>
<reference evidence="11 12" key="1">
    <citation type="submission" date="2019-06" db="EMBL/GenBank/DDBJ databases">
        <title>Description of Kitasatospora acidophila sp. nov. isolated from pine grove soil, and reclassification of Streptomyces novaecaesareae to Kitasatospora novaeceasareae comb. nov.</title>
        <authorList>
            <person name="Kim M.J."/>
        </authorList>
    </citation>
    <scope>NUCLEOTIDE SEQUENCE [LARGE SCALE GENOMIC DNA]</scope>
    <source>
        <strain evidence="11 12">MMS16-CNU292</strain>
    </source>
</reference>
<dbReference type="InterPro" id="IPR003594">
    <property type="entry name" value="HATPase_dom"/>
</dbReference>
<dbReference type="InterPro" id="IPR036890">
    <property type="entry name" value="HATPase_C_sf"/>
</dbReference>
<keyword evidence="5" id="KW-0547">Nucleotide-binding</keyword>
<dbReference type="GO" id="GO:0046983">
    <property type="term" value="F:protein dimerization activity"/>
    <property type="evidence" value="ECO:0007669"/>
    <property type="project" value="InterPro"/>
</dbReference>
<evidence type="ECO:0000259" key="10">
    <source>
        <dbReference type="SMART" id="SM00387"/>
    </source>
</evidence>
<dbReference type="GO" id="GO:0016020">
    <property type="term" value="C:membrane"/>
    <property type="evidence" value="ECO:0007669"/>
    <property type="project" value="InterPro"/>
</dbReference>
<keyword evidence="9" id="KW-0472">Membrane</keyword>
<keyword evidence="9" id="KW-0812">Transmembrane</keyword>
<dbReference type="OrthoDB" id="227596at2"/>
<dbReference type="PANTHER" id="PTHR24421">
    <property type="entry name" value="NITRATE/NITRITE SENSOR PROTEIN NARX-RELATED"/>
    <property type="match status" value="1"/>
</dbReference>
<comment type="caution">
    <text evidence="11">The sequence shown here is derived from an EMBL/GenBank/DDBJ whole genome shotgun (WGS) entry which is preliminary data.</text>
</comment>
<keyword evidence="9" id="KW-1133">Transmembrane helix</keyword>
<evidence type="ECO:0000256" key="6">
    <source>
        <dbReference type="ARBA" id="ARBA00022777"/>
    </source>
</evidence>
<feature type="domain" description="Histidine kinase/HSP90-like ATPase" evidence="10">
    <location>
        <begin position="276"/>
        <end position="370"/>
    </location>
</feature>
<evidence type="ECO:0000256" key="2">
    <source>
        <dbReference type="ARBA" id="ARBA00012438"/>
    </source>
</evidence>
<evidence type="ECO:0000256" key="3">
    <source>
        <dbReference type="ARBA" id="ARBA00022553"/>
    </source>
</evidence>
<dbReference type="Gene3D" id="3.30.565.10">
    <property type="entry name" value="Histidine kinase-like ATPase, C-terminal domain"/>
    <property type="match status" value="1"/>
</dbReference>
<evidence type="ECO:0000256" key="9">
    <source>
        <dbReference type="SAM" id="Phobius"/>
    </source>
</evidence>
<dbReference type="Gene3D" id="1.20.5.1930">
    <property type="match status" value="1"/>
</dbReference>
<dbReference type="AlphaFoldDB" id="A0A540WF96"/>
<dbReference type="CDD" id="cd16917">
    <property type="entry name" value="HATPase_UhpB-NarQ-NarX-like"/>
    <property type="match status" value="1"/>
</dbReference>
<evidence type="ECO:0000256" key="8">
    <source>
        <dbReference type="ARBA" id="ARBA00023012"/>
    </source>
</evidence>